<dbReference type="SUPFAM" id="SSF56322">
    <property type="entry name" value="ADC synthase"/>
    <property type="match status" value="1"/>
</dbReference>
<dbReference type="InterPro" id="IPR005801">
    <property type="entry name" value="ADC_synthase"/>
</dbReference>
<dbReference type="Pfam" id="PF00425">
    <property type="entry name" value="Chorismate_bind"/>
    <property type="match status" value="1"/>
</dbReference>
<dbReference type="PRINTS" id="PR00095">
    <property type="entry name" value="ANTSNTHASEI"/>
</dbReference>
<dbReference type="AlphaFoldDB" id="X0VC76"/>
<dbReference type="PANTHER" id="PTHR11236:SF9">
    <property type="entry name" value="ANTHRANILATE SYNTHASE COMPONENT 1"/>
    <property type="match status" value="1"/>
</dbReference>
<reference evidence="2" key="1">
    <citation type="journal article" date="2014" name="Front. Microbiol.">
        <title>High frequency of phylogenetically diverse reductive dehalogenase-homologous genes in deep subseafloor sedimentary metagenomes.</title>
        <authorList>
            <person name="Kawai M."/>
            <person name="Futagami T."/>
            <person name="Toyoda A."/>
            <person name="Takaki Y."/>
            <person name="Nishi S."/>
            <person name="Hori S."/>
            <person name="Arai W."/>
            <person name="Tsubouchi T."/>
            <person name="Morono Y."/>
            <person name="Uchiyama I."/>
            <person name="Ito T."/>
            <person name="Fujiyama A."/>
            <person name="Inagaki F."/>
            <person name="Takami H."/>
        </authorList>
    </citation>
    <scope>NUCLEOTIDE SEQUENCE</scope>
    <source>
        <strain evidence="2">Expedition CK06-06</strain>
    </source>
</reference>
<dbReference type="Gene3D" id="3.60.120.10">
    <property type="entry name" value="Anthranilate synthase"/>
    <property type="match status" value="1"/>
</dbReference>
<comment type="caution">
    <text evidence="2">The sequence shown here is derived from an EMBL/GenBank/DDBJ whole genome shotgun (WGS) entry which is preliminary data.</text>
</comment>
<feature type="non-terminal residue" evidence="2">
    <location>
        <position position="1"/>
    </location>
</feature>
<evidence type="ECO:0000259" key="1">
    <source>
        <dbReference type="Pfam" id="PF00425"/>
    </source>
</evidence>
<dbReference type="GO" id="GO:0000162">
    <property type="term" value="P:L-tryptophan biosynthetic process"/>
    <property type="evidence" value="ECO:0007669"/>
    <property type="project" value="TreeGrafter"/>
</dbReference>
<dbReference type="PANTHER" id="PTHR11236">
    <property type="entry name" value="AMINOBENZOATE/ANTHRANILATE SYNTHASE"/>
    <property type="match status" value="1"/>
</dbReference>
<sequence>EIIAELEADRRGPYAGAVGYFSFSGNLDTAITIRTLVVKDGLAHVQAGGGIVYDSVPEREHEESVNKAKAVLAAISQAEAAEAGVPRGSLGY</sequence>
<dbReference type="InterPro" id="IPR019999">
    <property type="entry name" value="Anth_synth_I-like"/>
</dbReference>
<accession>X0VC76</accession>
<proteinExistence type="predicted"/>
<name>X0VC76_9ZZZZ</name>
<gene>
    <name evidence="2" type="ORF">S01H1_52362</name>
</gene>
<organism evidence="2">
    <name type="scientific">marine sediment metagenome</name>
    <dbReference type="NCBI Taxonomy" id="412755"/>
    <lineage>
        <taxon>unclassified sequences</taxon>
        <taxon>metagenomes</taxon>
        <taxon>ecological metagenomes</taxon>
    </lineage>
</organism>
<protein>
    <recommendedName>
        <fullName evidence="1">Chorismate-utilising enzyme C-terminal domain-containing protein</fullName>
    </recommendedName>
</protein>
<feature type="domain" description="Chorismate-utilising enzyme C-terminal" evidence="1">
    <location>
        <begin position="1"/>
        <end position="67"/>
    </location>
</feature>
<dbReference type="InterPro" id="IPR015890">
    <property type="entry name" value="Chorismate_C"/>
</dbReference>
<evidence type="ECO:0000313" key="2">
    <source>
        <dbReference type="EMBL" id="GAG15719.1"/>
    </source>
</evidence>
<dbReference type="EMBL" id="BARS01033841">
    <property type="protein sequence ID" value="GAG15719.1"/>
    <property type="molecule type" value="Genomic_DNA"/>
</dbReference>